<dbReference type="InterPro" id="IPR000719">
    <property type="entry name" value="Prot_kinase_dom"/>
</dbReference>
<dbReference type="InterPro" id="IPR011009">
    <property type="entry name" value="Kinase-like_dom_sf"/>
</dbReference>
<keyword evidence="8" id="KW-1185">Reference proteome</keyword>
<feature type="domain" description="Protein kinase" evidence="6">
    <location>
        <begin position="17"/>
        <end position="261"/>
    </location>
</feature>
<keyword evidence="5" id="KW-0812">Transmembrane</keyword>
<evidence type="ECO:0000256" key="3">
    <source>
        <dbReference type="PROSITE-ProRule" id="PRU10141"/>
    </source>
</evidence>
<sequence length="300" mass="34477">MEEIDQDFLKVLREHGYEYLSLVGSGGFGKVYLVQSEKYNQPFACKVGKNFRGLGEEIKLLSNILNQFIIQIYDWFKFGDNIGAILDYCPNGTIRDYIFKHGPLNCDQMQQVIHSLFTAIQVCHSRNIVHRDIKPSNILIDTHGYLKLSDFGLSMVVERGTLITTTSGSTPFMAPEMFSQKEFDPFAADIWAIGVTLFVMLTGILPWIAKDKVTLIEEIKKGFNHPLKFREDEVSKIITRCLIVDPTKRPTIDQLVERMNFCKEKIALSTFVRTPRRTKTFFQNCATRLVRRNSPVVFPY</sequence>
<dbReference type="InterPro" id="IPR017441">
    <property type="entry name" value="Protein_kinase_ATP_BS"/>
</dbReference>
<evidence type="ECO:0000256" key="2">
    <source>
        <dbReference type="ARBA" id="ARBA00022840"/>
    </source>
</evidence>
<keyword evidence="7" id="KW-0418">Kinase</keyword>
<dbReference type="PROSITE" id="PS50011">
    <property type="entry name" value="PROTEIN_KINASE_DOM"/>
    <property type="match status" value="1"/>
</dbReference>
<comment type="similarity">
    <text evidence="4">Belongs to the protein kinase superfamily.</text>
</comment>
<dbReference type="EMBL" id="DS113558">
    <property type="protein sequence ID" value="EAY01741.1"/>
    <property type="molecule type" value="Genomic_DNA"/>
</dbReference>
<dbReference type="PANTHER" id="PTHR24362">
    <property type="entry name" value="SERINE/THREONINE-PROTEIN KINASE NEK"/>
    <property type="match status" value="1"/>
</dbReference>
<dbReference type="eggNOG" id="KOG0583">
    <property type="taxonomic scope" value="Eukaryota"/>
</dbReference>
<reference evidence="7" key="2">
    <citation type="journal article" date="2007" name="Science">
        <title>Draft genome sequence of the sexually transmitted pathogen Trichomonas vaginalis.</title>
        <authorList>
            <person name="Carlton J.M."/>
            <person name="Hirt R.P."/>
            <person name="Silva J.C."/>
            <person name="Delcher A.L."/>
            <person name="Schatz M."/>
            <person name="Zhao Q."/>
            <person name="Wortman J.R."/>
            <person name="Bidwell S.L."/>
            <person name="Alsmark U.C.M."/>
            <person name="Besteiro S."/>
            <person name="Sicheritz-Ponten T."/>
            <person name="Noel C.J."/>
            <person name="Dacks J.B."/>
            <person name="Foster P.G."/>
            <person name="Simillion C."/>
            <person name="Van de Peer Y."/>
            <person name="Miranda-Saavedra D."/>
            <person name="Barton G.J."/>
            <person name="Westrop G.D."/>
            <person name="Mueller S."/>
            <person name="Dessi D."/>
            <person name="Fiori P.L."/>
            <person name="Ren Q."/>
            <person name="Paulsen I."/>
            <person name="Zhang H."/>
            <person name="Bastida-Corcuera F.D."/>
            <person name="Simoes-Barbosa A."/>
            <person name="Brown M.T."/>
            <person name="Hayes R.D."/>
            <person name="Mukherjee M."/>
            <person name="Okumura C.Y."/>
            <person name="Schneider R."/>
            <person name="Smith A.J."/>
            <person name="Vanacova S."/>
            <person name="Villalvazo M."/>
            <person name="Haas B.J."/>
            <person name="Pertea M."/>
            <person name="Feldblyum T.V."/>
            <person name="Utterback T.R."/>
            <person name="Shu C.L."/>
            <person name="Osoegawa K."/>
            <person name="de Jong P.J."/>
            <person name="Hrdy I."/>
            <person name="Horvathova L."/>
            <person name="Zubacova Z."/>
            <person name="Dolezal P."/>
            <person name="Malik S.B."/>
            <person name="Logsdon J.M. Jr."/>
            <person name="Henze K."/>
            <person name="Gupta A."/>
            <person name="Wang C.C."/>
            <person name="Dunne R.L."/>
            <person name="Upcroft J.A."/>
            <person name="Upcroft P."/>
            <person name="White O."/>
            <person name="Salzberg S.L."/>
            <person name="Tang P."/>
            <person name="Chiu C.-H."/>
            <person name="Lee Y.-S."/>
            <person name="Embley T.M."/>
            <person name="Coombs G.H."/>
            <person name="Mottram J.C."/>
            <person name="Tachezy J."/>
            <person name="Fraser-Liggett C.M."/>
            <person name="Johnson P.J."/>
        </authorList>
    </citation>
    <scope>NUCLEOTIDE SEQUENCE [LARGE SCALE GENOMIC DNA]</scope>
    <source>
        <strain evidence="7">G3</strain>
    </source>
</reference>
<evidence type="ECO:0000259" key="6">
    <source>
        <dbReference type="PROSITE" id="PS50011"/>
    </source>
</evidence>
<dbReference type="KEGG" id="tva:4759570"/>
<dbReference type="AlphaFoldDB" id="A2F039"/>
<keyword evidence="5" id="KW-0472">Membrane</keyword>
<keyword evidence="1 3" id="KW-0547">Nucleotide-binding</keyword>
<dbReference type="Proteomes" id="UP000001542">
    <property type="component" value="Unassembled WGS sequence"/>
</dbReference>
<reference evidence="7" key="1">
    <citation type="submission" date="2006-10" db="EMBL/GenBank/DDBJ databases">
        <authorList>
            <person name="Amadeo P."/>
            <person name="Zhao Q."/>
            <person name="Wortman J."/>
            <person name="Fraser-Liggett C."/>
            <person name="Carlton J."/>
        </authorList>
    </citation>
    <scope>NUCLEOTIDE SEQUENCE</scope>
    <source>
        <strain evidence="7">G3</strain>
    </source>
</reference>
<keyword evidence="5" id="KW-1133">Transmembrane helix</keyword>
<organism evidence="7 8">
    <name type="scientific">Trichomonas vaginalis (strain ATCC PRA-98 / G3)</name>
    <dbReference type="NCBI Taxonomy" id="412133"/>
    <lineage>
        <taxon>Eukaryota</taxon>
        <taxon>Metamonada</taxon>
        <taxon>Parabasalia</taxon>
        <taxon>Trichomonadida</taxon>
        <taxon>Trichomonadidae</taxon>
        <taxon>Trichomonas</taxon>
    </lineage>
</organism>
<dbReference type="FunFam" id="1.10.510.10:FF:000571">
    <property type="entry name" value="Maternal embryonic leucine zipper kinase"/>
    <property type="match status" value="1"/>
</dbReference>
<dbReference type="RefSeq" id="XP_001314299.1">
    <property type="nucleotide sequence ID" value="XM_001314281.1"/>
</dbReference>
<dbReference type="SMR" id="A2F039"/>
<dbReference type="VEuPathDB" id="TrichDB:TVAG_108980"/>
<evidence type="ECO:0000256" key="4">
    <source>
        <dbReference type="RuleBase" id="RU000304"/>
    </source>
</evidence>
<feature type="transmembrane region" description="Helical" evidence="5">
    <location>
        <begin position="190"/>
        <end position="209"/>
    </location>
</feature>
<dbReference type="PROSITE" id="PS00108">
    <property type="entry name" value="PROTEIN_KINASE_ST"/>
    <property type="match status" value="1"/>
</dbReference>
<dbReference type="FunCoup" id="A2F039">
    <property type="interactions" value="26"/>
</dbReference>
<accession>A2F039</accession>
<keyword evidence="4" id="KW-0723">Serine/threonine-protein kinase</keyword>
<dbReference type="PANTHER" id="PTHR24362:SF309">
    <property type="entry name" value="PROTEIN KINASE DOMAIN-CONTAINING PROTEIN"/>
    <property type="match status" value="1"/>
</dbReference>
<protein>
    <submittedName>
        <fullName evidence="7">CAMK family protein kinase</fullName>
    </submittedName>
</protein>
<evidence type="ECO:0000313" key="8">
    <source>
        <dbReference type="Proteomes" id="UP000001542"/>
    </source>
</evidence>
<dbReference type="GO" id="GO:0004674">
    <property type="term" value="F:protein serine/threonine kinase activity"/>
    <property type="evidence" value="ECO:0007669"/>
    <property type="project" value="UniProtKB-KW"/>
</dbReference>
<proteinExistence type="inferred from homology"/>
<gene>
    <name evidence="7" type="ORF">TVAG_108980</name>
</gene>
<evidence type="ECO:0000256" key="1">
    <source>
        <dbReference type="ARBA" id="ARBA00022741"/>
    </source>
</evidence>
<keyword evidence="2 3" id="KW-0067">ATP-binding</keyword>
<keyword evidence="7" id="KW-0808">Transferase</keyword>
<evidence type="ECO:0000313" key="7">
    <source>
        <dbReference type="EMBL" id="EAY01741.1"/>
    </source>
</evidence>
<dbReference type="GO" id="GO:0005524">
    <property type="term" value="F:ATP binding"/>
    <property type="evidence" value="ECO:0007669"/>
    <property type="project" value="UniProtKB-UniRule"/>
</dbReference>
<dbReference type="PROSITE" id="PS00107">
    <property type="entry name" value="PROTEIN_KINASE_ATP"/>
    <property type="match status" value="1"/>
</dbReference>
<dbReference type="SUPFAM" id="SSF56112">
    <property type="entry name" value="Protein kinase-like (PK-like)"/>
    <property type="match status" value="1"/>
</dbReference>
<feature type="binding site" evidence="3">
    <location>
        <position position="46"/>
    </location>
    <ligand>
        <name>ATP</name>
        <dbReference type="ChEBI" id="CHEBI:30616"/>
    </ligand>
</feature>
<dbReference type="SMART" id="SM00220">
    <property type="entry name" value="S_TKc"/>
    <property type="match status" value="1"/>
</dbReference>
<name>A2F039_TRIV3</name>
<dbReference type="Pfam" id="PF00069">
    <property type="entry name" value="Pkinase"/>
    <property type="match status" value="1"/>
</dbReference>
<dbReference type="Gene3D" id="1.10.510.10">
    <property type="entry name" value="Transferase(Phosphotransferase) domain 1"/>
    <property type="match status" value="1"/>
</dbReference>
<dbReference type="InterPro" id="IPR008271">
    <property type="entry name" value="Ser/Thr_kinase_AS"/>
</dbReference>
<evidence type="ECO:0000256" key="5">
    <source>
        <dbReference type="SAM" id="Phobius"/>
    </source>
</evidence>
<dbReference type="OrthoDB" id="2914378at2759"/>
<dbReference type="InParanoid" id="A2F039"/>
<dbReference type="STRING" id="5722.A2F039"/>
<dbReference type="VEuPathDB" id="TrichDB:TVAGG3_0373970"/>